<dbReference type="Proteomes" id="UP000093159">
    <property type="component" value="Unassembled WGS sequence"/>
</dbReference>
<feature type="transmembrane region" description="Helical" evidence="1">
    <location>
        <begin position="6"/>
        <end position="25"/>
    </location>
</feature>
<comment type="caution">
    <text evidence="2">The sequence shown here is derived from an EMBL/GenBank/DDBJ whole genome shotgun (WGS) entry which is preliminary data.</text>
</comment>
<keyword evidence="1" id="KW-1133">Transmembrane helix</keyword>
<evidence type="ECO:0000313" key="2">
    <source>
        <dbReference type="EMBL" id="OCL93032.1"/>
    </source>
</evidence>
<gene>
    <name evidence="2" type="ORF">AAX28_00572</name>
</gene>
<keyword evidence="1" id="KW-0472">Membrane</keyword>
<keyword evidence="1" id="KW-0812">Transmembrane</keyword>
<protein>
    <submittedName>
        <fullName evidence="2">Uncharacterized protein</fullName>
    </submittedName>
</protein>
<sequence length="39" mass="4472">MVTYTAIISSIFSIVLIFQFFTVLVKKAIETIQNARDSY</sequence>
<keyword evidence="3" id="KW-1185">Reference proteome</keyword>
<evidence type="ECO:0000313" key="3">
    <source>
        <dbReference type="Proteomes" id="UP000093159"/>
    </source>
</evidence>
<dbReference type="EMBL" id="LDIR01000001">
    <property type="protein sequence ID" value="OCL93032.1"/>
    <property type="molecule type" value="Genomic_DNA"/>
</dbReference>
<proteinExistence type="predicted"/>
<organism evidence="2 3">
    <name type="scientific">Arcobacter porcinus</name>
    <dbReference type="NCBI Taxonomy" id="1935204"/>
    <lineage>
        <taxon>Bacteria</taxon>
        <taxon>Pseudomonadati</taxon>
        <taxon>Campylobacterota</taxon>
        <taxon>Epsilonproteobacteria</taxon>
        <taxon>Campylobacterales</taxon>
        <taxon>Arcobacteraceae</taxon>
        <taxon>Arcobacter</taxon>
    </lineage>
</organism>
<accession>A0ABX2YDQ2</accession>
<name>A0ABX2YDQ2_9BACT</name>
<reference evidence="2 3" key="1">
    <citation type="submission" date="2015-05" db="EMBL/GenBank/DDBJ databases">
        <authorList>
            <person name="Rovetto F."/>
            <person name="Cocolin L."/>
            <person name="Illeghems K."/>
            <person name="Van Nieuwerburgh F."/>
            <person name="Houf K."/>
        </authorList>
    </citation>
    <scope>NUCLEOTIDE SEQUENCE [LARGE SCALE GENOMIC DNA]</scope>
    <source>
        <strain evidence="2 3">117434</strain>
    </source>
</reference>
<evidence type="ECO:0000256" key="1">
    <source>
        <dbReference type="SAM" id="Phobius"/>
    </source>
</evidence>